<reference evidence="1 2" key="1">
    <citation type="submission" date="2016-10" db="EMBL/GenBank/DDBJ databases">
        <title>Genome sequence of Streptomyces sp. MUSC 1.</title>
        <authorList>
            <person name="Lee L.-H."/>
            <person name="Ser H.-L."/>
            <person name="Law J.W.-F."/>
        </authorList>
    </citation>
    <scope>NUCLEOTIDE SEQUENCE [LARGE SCALE GENOMIC DNA]</scope>
    <source>
        <strain evidence="1 2">MUSC 1</strain>
    </source>
</reference>
<evidence type="ECO:0000313" key="2">
    <source>
        <dbReference type="Proteomes" id="UP000179642"/>
    </source>
</evidence>
<comment type="caution">
    <text evidence="1">The sequence shown here is derived from an EMBL/GenBank/DDBJ whole genome shotgun (WGS) entry which is preliminary data.</text>
</comment>
<evidence type="ECO:0000313" key="1">
    <source>
        <dbReference type="EMBL" id="OIJ95354.1"/>
    </source>
</evidence>
<keyword evidence="2" id="KW-1185">Reference proteome</keyword>
<gene>
    <name evidence="1" type="ORF">BIV23_34965</name>
</gene>
<accession>A0A1S2PR00</accession>
<dbReference type="Proteomes" id="UP000179642">
    <property type="component" value="Unassembled WGS sequence"/>
</dbReference>
<proteinExistence type="predicted"/>
<name>A0A1S2PR00_9ACTN</name>
<sequence>MHEFVAWLAARGRWLSYSAGMTNTDAIHQAVLKIPASAWKLADEPDGEIGDGAWGECALTNGGGPFFSEMVGHRGPVFVAEEVANQTPLKSAGKRRRSEPA</sequence>
<organism evidence="1 2">
    <name type="scientific">Streptomyces monashensis</name>
    <dbReference type="NCBI Taxonomy" id="1678012"/>
    <lineage>
        <taxon>Bacteria</taxon>
        <taxon>Bacillati</taxon>
        <taxon>Actinomycetota</taxon>
        <taxon>Actinomycetes</taxon>
        <taxon>Kitasatosporales</taxon>
        <taxon>Streptomycetaceae</taxon>
        <taxon>Streptomyces</taxon>
    </lineage>
</organism>
<dbReference type="EMBL" id="MLYO01000065">
    <property type="protein sequence ID" value="OIJ95354.1"/>
    <property type="molecule type" value="Genomic_DNA"/>
</dbReference>
<protein>
    <submittedName>
        <fullName evidence="1">Uncharacterized protein</fullName>
    </submittedName>
</protein>
<dbReference type="AlphaFoldDB" id="A0A1S2PR00"/>